<dbReference type="VEuPathDB" id="FungiDB:Z518_04149"/>
<dbReference type="RefSeq" id="XP_013273311.1">
    <property type="nucleotide sequence ID" value="XM_013417857.1"/>
</dbReference>
<sequence>MYNLVNEGADSITGQSVVRRQAFKFGDGLGEQRRTGLDNDLIQINVHRIEHGNRIRDLQQGLGLVDINGTNADGLRLTISSLLEPGLHARRFKYQLLDPVDPPYAAFRFFYRPYKFLEDQRIVRLREPISPCSSVSSIVSQSSFNESTHVPVEERPEGIKEIENPLPNSPKREEGSLSPDTARGAESSREGRVTNAIKASDSFTHMPSSDSDDSLSARIKDSVEDLRSAVPRSPKSSHSLKDSTEGGCKIDIEDTLSPTPSSKSARQHLKKKLTVDTHGVDFDLGRKKRPLSSFNSAGVFRKAMIPQTAPAAVTEFGPTMENKVALRTTSAERDWKKPTGFLGRRIASKKTA</sequence>
<dbReference type="HOGENOM" id="CLU_042544_0_0_1"/>
<evidence type="ECO:0000256" key="1">
    <source>
        <dbReference type="SAM" id="MobiDB-lite"/>
    </source>
</evidence>
<evidence type="ECO:0000313" key="2">
    <source>
        <dbReference type="EMBL" id="KIX06175.1"/>
    </source>
</evidence>
<dbReference type="AlphaFoldDB" id="A0A0D2JAN5"/>
<evidence type="ECO:0000313" key="3">
    <source>
        <dbReference type="Proteomes" id="UP000053617"/>
    </source>
</evidence>
<accession>A0A0D2JAN5</accession>
<keyword evidence="3" id="KW-1185">Reference proteome</keyword>
<gene>
    <name evidence="2" type="ORF">Z518_04149</name>
</gene>
<dbReference type="OrthoDB" id="436496at2759"/>
<protein>
    <submittedName>
        <fullName evidence="2">Uncharacterized protein</fullName>
    </submittedName>
</protein>
<dbReference type="STRING" id="1442369.A0A0D2JAN5"/>
<dbReference type="Proteomes" id="UP000053617">
    <property type="component" value="Unassembled WGS sequence"/>
</dbReference>
<feature type="compositionally biased region" description="Basic and acidic residues" evidence="1">
    <location>
        <begin position="151"/>
        <end position="163"/>
    </location>
</feature>
<organism evidence="2 3">
    <name type="scientific">Rhinocladiella mackenziei CBS 650.93</name>
    <dbReference type="NCBI Taxonomy" id="1442369"/>
    <lineage>
        <taxon>Eukaryota</taxon>
        <taxon>Fungi</taxon>
        <taxon>Dikarya</taxon>
        <taxon>Ascomycota</taxon>
        <taxon>Pezizomycotina</taxon>
        <taxon>Eurotiomycetes</taxon>
        <taxon>Chaetothyriomycetidae</taxon>
        <taxon>Chaetothyriales</taxon>
        <taxon>Herpotrichiellaceae</taxon>
        <taxon>Rhinocladiella</taxon>
    </lineage>
</organism>
<dbReference type="GeneID" id="25292220"/>
<reference evidence="2 3" key="1">
    <citation type="submission" date="2015-01" db="EMBL/GenBank/DDBJ databases">
        <title>The Genome Sequence of Rhinocladiella mackenzie CBS 650.93.</title>
        <authorList>
            <consortium name="The Broad Institute Genomics Platform"/>
            <person name="Cuomo C."/>
            <person name="de Hoog S."/>
            <person name="Gorbushina A."/>
            <person name="Stielow B."/>
            <person name="Teixiera M."/>
            <person name="Abouelleil A."/>
            <person name="Chapman S.B."/>
            <person name="Priest M."/>
            <person name="Young S.K."/>
            <person name="Wortman J."/>
            <person name="Nusbaum C."/>
            <person name="Birren B."/>
        </authorList>
    </citation>
    <scope>NUCLEOTIDE SEQUENCE [LARGE SCALE GENOMIC DNA]</scope>
    <source>
        <strain evidence="2 3">CBS 650.93</strain>
    </source>
</reference>
<dbReference type="EMBL" id="KN847477">
    <property type="protein sequence ID" value="KIX06175.1"/>
    <property type="molecule type" value="Genomic_DNA"/>
</dbReference>
<feature type="compositionally biased region" description="Basic and acidic residues" evidence="1">
    <location>
        <begin position="239"/>
        <end position="252"/>
    </location>
</feature>
<feature type="region of interest" description="Disordered" evidence="1">
    <location>
        <begin position="136"/>
        <end position="268"/>
    </location>
</feature>
<name>A0A0D2JAN5_9EURO</name>
<proteinExistence type="predicted"/>
<feature type="compositionally biased region" description="Basic and acidic residues" evidence="1">
    <location>
        <begin position="218"/>
        <end position="227"/>
    </location>
</feature>